<dbReference type="NCBIfam" id="NF003661">
    <property type="entry name" value="PRK05291.1-3"/>
    <property type="match status" value="1"/>
</dbReference>
<gene>
    <name evidence="7 10" type="primary">mnmE</name>
    <name evidence="7" type="synonym">trmE</name>
    <name evidence="10" type="ORF">JGUZn3_04970</name>
</gene>
<name>A0A7H1NPN5_9PROT</name>
<feature type="binding site" evidence="7">
    <location>
        <position position="127"/>
    </location>
    <ligand>
        <name>(6S)-5-formyl-5,6,7,8-tetrahydrofolate</name>
        <dbReference type="ChEBI" id="CHEBI:57457"/>
    </ligand>
</feature>
<keyword evidence="7" id="KW-0479">Metal-binding</keyword>
<dbReference type="FunFam" id="3.30.1360.120:FF:000007">
    <property type="entry name" value="tRNA modification GTPase GTPBP3, mitochondrial"/>
    <property type="match status" value="1"/>
</dbReference>
<dbReference type="EC" id="3.6.-.-" evidence="7"/>
<keyword evidence="7" id="KW-0963">Cytoplasm</keyword>
<protein>
    <recommendedName>
        <fullName evidence="7">tRNA modification GTPase MnmE</fullName>
        <ecNumber evidence="7">3.6.-.-</ecNumber>
    </recommendedName>
</protein>
<dbReference type="Gene3D" id="3.40.50.300">
    <property type="entry name" value="P-loop containing nucleotide triphosphate hydrolases"/>
    <property type="match status" value="1"/>
</dbReference>
<evidence type="ECO:0000313" key="10">
    <source>
        <dbReference type="EMBL" id="QNT77745.1"/>
    </source>
</evidence>
<feature type="binding site" evidence="7">
    <location>
        <position position="437"/>
    </location>
    <ligand>
        <name>(6S)-5-formyl-5,6,7,8-tetrahydrofolate</name>
        <dbReference type="ChEBI" id="CHEBI:57457"/>
    </ligand>
</feature>
<dbReference type="InterPro" id="IPR027266">
    <property type="entry name" value="TrmE/GcvT-like"/>
</dbReference>
<dbReference type="InterPro" id="IPR027417">
    <property type="entry name" value="P-loop_NTPase"/>
</dbReference>
<evidence type="ECO:0000256" key="5">
    <source>
        <dbReference type="ARBA" id="ARBA00022958"/>
    </source>
</evidence>
<evidence type="ECO:0000256" key="3">
    <source>
        <dbReference type="ARBA" id="ARBA00022741"/>
    </source>
</evidence>
<dbReference type="GO" id="GO:0003924">
    <property type="term" value="F:GTPase activity"/>
    <property type="evidence" value="ECO:0007669"/>
    <property type="project" value="UniProtKB-UniRule"/>
</dbReference>
<feature type="binding site" evidence="7">
    <location>
        <begin position="252"/>
        <end position="258"/>
    </location>
    <ligand>
        <name>GTP</name>
        <dbReference type="ChEBI" id="CHEBI:37565"/>
    </ligand>
</feature>
<comment type="subunit">
    <text evidence="7">Homodimer. Heterotetramer of two MnmE and two MnmG subunits.</text>
</comment>
<evidence type="ECO:0000256" key="8">
    <source>
        <dbReference type="RuleBase" id="RU003313"/>
    </source>
</evidence>
<feature type="domain" description="TrmE-type G" evidence="9">
    <location>
        <begin position="223"/>
        <end position="363"/>
    </location>
</feature>
<feature type="binding site" evidence="7">
    <location>
        <position position="28"/>
    </location>
    <ligand>
        <name>(6S)-5-formyl-5,6,7,8-tetrahydrofolate</name>
        <dbReference type="ChEBI" id="CHEBI:57457"/>
    </ligand>
</feature>
<dbReference type="AlphaFoldDB" id="A0A7H1NPN5"/>
<evidence type="ECO:0000256" key="1">
    <source>
        <dbReference type="ARBA" id="ARBA00011043"/>
    </source>
</evidence>
<proteinExistence type="inferred from homology"/>
<keyword evidence="6 7" id="KW-0342">GTP-binding</keyword>
<keyword evidence="7" id="KW-0460">Magnesium</keyword>
<evidence type="ECO:0000256" key="4">
    <source>
        <dbReference type="ARBA" id="ARBA00022801"/>
    </source>
</evidence>
<evidence type="ECO:0000256" key="2">
    <source>
        <dbReference type="ARBA" id="ARBA00022694"/>
    </source>
</evidence>
<dbReference type="Pfam" id="PF10396">
    <property type="entry name" value="TrmE_N"/>
    <property type="match status" value="1"/>
</dbReference>
<dbReference type="PANTHER" id="PTHR42714:SF2">
    <property type="entry name" value="TRNA MODIFICATION GTPASE GTPBP3, MITOCHONDRIAL"/>
    <property type="match status" value="1"/>
</dbReference>
<dbReference type="EMBL" id="CP060244">
    <property type="protein sequence ID" value="QNT77745.1"/>
    <property type="molecule type" value="Genomic_DNA"/>
</dbReference>
<organism evidence="10 11">
    <name type="scientific">Entomobacter blattae</name>
    <dbReference type="NCBI Taxonomy" id="2762277"/>
    <lineage>
        <taxon>Bacteria</taxon>
        <taxon>Pseudomonadati</taxon>
        <taxon>Pseudomonadota</taxon>
        <taxon>Alphaproteobacteria</taxon>
        <taxon>Acetobacterales</taxon>
        <taxon>Acetobacteraceae</taxon>
        <taxon>Entomobacter</taxon>
    </lineage>
</organism>
<dbReference type="NCBIfam" id="TIGR00231">
    <property type="entry name" value="small_GTP"/>
    <property type="match status" value="1"/>
</dbReference>
<keyword evidence="2 7" id="KW-0819">tRNA processing</keyword>
<dbReference type="HAMAP" id="MF_00379">
    <property type="entry name" value="GTPase_MnmE"/>
    <property type="match status" value="1"/>
</dbReference>
<dbReference type="Gene3D" id="1.20.120.430">
    <property type="entry name" value="tRNA modification GTPase MnmE domain 2"/>
    <property type="match status" value="1"/>
</dbReference>
<dbReference type="PANTHER" id="PTHR42714">
    <property type="entry name" value="TRNA MODIFICATION GTPASE GTPBP3"/>
    <property type="match status" value="1"/>
</dbReference>
<dbReference type="GO" id="GO:0046872">
    <property type="term" value="F:metal ion binding"/>
    <property type="evidence" value="ECO:0007669"/>
    <property type="project" value="UniProtKB-KW"/>
</dbReference>
<keyword evidence="4 7" id="KW-0378">Hydrolase</keyword>
<feature type="binding site" evidence="7">
    <location>
        <begin position="233"/>
        <end position="238"/>
    </location>
    <ligand>
        <name>GTP</name>
        <dbReference type="ChEBI" id="CHEBI:37565"/>
    </ligand>
</feature>
<dbReference type="CDD" id="cd04164">
    <property type="entry name" value="trmE"/>
    <property type="match status" value="1"/>
</dbReference>
<dbReference type="InterPro" id="IPR005225">
    <property type="entry name" value="Small_GTP-bd"/>
</dbReference>
<sequence length="437" mass="47636">MQKPISSFSTTIFALATGAARGAIAVMRISGPESLTFLERLCYGGCPAPRRASVRKIFNPKIPDDMIDEALILTFKGPASYTGEDCAELHLHASPAVIEAVAEGLVFLGALPAEPGEFSRRAFMNGRLDLVQAEGIADLIAAETQGQRRQALQQAQGKLSTVYQDWAQRLKKILSWQEALIDFPDEELPDEVERQLKSEITQLGVEFSHHLAEGRRGELVREGLVFAIVGAPNAGKSSLLNYLAGRPAAIVSSQAGTTRDAIEIRIEIADVPVTLVDTAGLRETGDEIEAEGIKRAHAYMQRADLIIYLIAPQDPLPLEVPAEALLVYSKVDLAPPPIGCLGISIREKMGLEEFYQELTQRTKTFLGPATQPPLTRVRHRAGIERAYQHLARAGQDGWPETRGEELRLALQALGQITGKVGVEEILDSIFGEFCIGK</sequence>
<comment type="subcellular location">
    <subcellularLocation>
        <location evidence="7">Cytoplasm</location>
    </subcellularLocation>
</comment>
<dbReference type="KEGG" id="ebla:JGUZn3_04970"/>
<dbReference type="GO" id="GO:0005525">
    <property type="term" value="F:GTP binding"/>
    <property type="evidence" value="ECO:0007669"/>
    <property type="project" value="UniProtKB-UniRule"/>
</dbReference>
<reference evidence="10 11" key="1">
    <citation type="submission" date="2020-08" db="EMBL/GenBank/DDBJ databases">
        <title>Complete genome sequence of Entomobacter blattae G55GP.</title>
        <authorList>
            <person name="Poehlein A."/>
            <person name="Guzman J."/>
            <person name="Daniel R."/>
            <person name="Vilcinskas A."/>
        </authorList>
    </citation>
    <scope>NUCLEOTIDE SEQUENCE [LARGE SCALE GENOMIC DNA]</scope>
    <source>
        <strain evidence="10 11">G55GP</strain>
    </source>
</reference>
<dbReference type="CDD" id="cd14858">
    <property type="entry name" value="TrmE_N"/>
    <property type="match status" value="1"/>
</dbReference>
<evidence type="ECO:0000256" key="7">
    <source>
        <dbReference type="HAMAP-Rule" id="MF_00379"/>
    </source>
</evidence>
<dbReference type="GO" id="GO:0005737">
    <property type="term" value="C:cytoplasm"/>
    <property type="evidence" value="ECO:0007669"/>
    <property type="project" value="UniProtKB-SubCell"/>
</dbReference>
<keyword evidence="3 7" id="KW-0547">Nucleotide-binding</keyword>
<dbReference type="SUPFAM" id="SSF116878">
    <property type="entry name" value="TrmE connector domain"/>
    <property type="match status" value="1"/>
</dbReference>
<dbReference type="InterPro" id="IPR018948">
    <property type="entry name" value="GTP-bd_TrmE_N"/>
</dbReference>
<feature type="binding site" evidence="7">
    <location>
        <begin position="277"/>
        <end position="280"/>
    </location>
    <ligand>
        <name>GTP</name>
        <dbReference type="ChEBI" id="CHEBI:37565"/>
    </ligand>
</feature>
<dbReference type="InterPro" id="IPR004520">
    <property type="entry name" value="GTPase_MnmE"/>
</dbReference>
<feature type="binding site" evidence="7">
    <location>
        <position position="258"/>
    </location>
    <ligand>
        <name>Mg(2+)</name>
        <dbReference type="ChEBI" id="CHEBI:18420"/>
    </ligand>
</feature>
<feature type="binding site" evidence="7">
    <location>
        <position position="237"/>
    </location>
    <ligand>
        <name>Mg(2+)</name>
        <dbReference type="ChEBI" id="CHEBI:18420"/>
    </ligand>
</feature>
<accession>A0A7H1NPN5</accession>
<keyword evidence="5 7" id="KW-0630">Potassium</keyword>
<comment type="caution">
    <text evidence="7">Lacks conserved residue(s) required for the propagation of feature annotation.</text>
</comment>
<dbReference type="InterPro" id="IPR006073">
    <property type="entry name" value="GTP-bd"/>
</dbReference>
<comment type="function">
    <text evidence="7">Exhibits a very high intrinsic GTPase hydrolysis rate. Involved in the addition of a carboxymethylaminomethyl (cmnm) group at the wobble position (U34) of certain tRNAs, forming tRNA-cmnm(5)s(2)U34.</text>
</comment>
<evidence type="ECO:0000259" key="9">
    <source>
        <dbReference type="PROSITE" id="PS51709"/>
    </source>
</evidence>
<comment type="cofactor">
    <cofactor evidence="7">
        <name>K(+)</name>
        <dbReference type="ChEBI" id="CHEBI:29103"/>
    </cofactor>
    <text evidence="7">Binds 1 potassium ion per subunit.</text>
</comment>
<dbReference type="NCBIfam" id="TIGR00450">
    <property type="entry name" value="mnmE_trmE_thdF"/>
    <property type="match status" value="1"/>
</dbReference>
<dbReference type="Pfam" id="PF01926">
    <property type="entry name" value="MMR_HSR1"/>
    <property type="match status" value="1"/>
</dbReference>
<feature type="binding site" evidence="7">
    <location>
        <position position="88"/>
    </location>
    <ligand>
        <name>(6S)-5-formyl-5,6,7,8-tetrahydrofolate</name>
        <dbReference type="ChEBI" id="CHEBI:57457"/>
    </ligand>
</feature>
<dbReference type="Pfam" id="PF12631">
    <property type="entry name" value="MnmE_helical"/>
    <property type="match status" value="1"/>
</dbReference>
<comment type="similarity">
    <text evidence="1 7 8">Belongs to the TRAFAC class TrmE-Era-EngA-EngB-Septin-like GTPase superfamily. TrmE GTPase family.</text>
</comment>
<dbReference type="GO" id="GO:0002098">
    <property type="term" value="P:tRNA wobble uridine modification"/>
    <property type="evidence" value="ECO:0007669"/>
    <property type="project" value="TreeGrafter"/>
</dbReference>
<dbReference type="InterPro" id="IPR025867">
    <property type="entry name" value="MnmE_helical"/>
</dbReference>
<dbReference type="SUPFAM" id="SSF52540">
    <property type="entry name" value="P-loop containing nucleoside triphosphate hydrolases"/>
    <property type="match status" value="1"/>
</dbReference>
<dbReference type="Proteomes" id="UP000516349">
    <property type="component" value="Chromosome"/>
</dbReference>
<dbReference type="InterPro" id="IPR031168">
    <property type="entry name" value="G_TrmE"/>
</dbReference>
<dbReference type="GO" id="GO:0030488">
    <property type="term" value="P:tRNA methylation"/>
    <property type="evidence" value="ECO:0007669"/>
    <property type="project" value="TreeGrafter"/>
</dbReference>
<dbReference type="Gene3D" id="3.30.1360.120">
    <property type="entry name" value="Probable tRNA modification gtpase trme, domain 1"/>
    <property type="match status" value="1"/>
</dbReference>
<dbReference type="InterPro" id="IPR027368">
    <property type="entry name" value="MnmE_dom2"/>
</dbReference>
<evidence type="ECO:0000313" key="11">
    <source>
        <dbReference type="Proteomes" id="UP000516349"/>
    </source>
</evidence>
<evidence type="ECO:0000256" key="6">
    <source>
        <dbReference type="ARBA" id="ARBA00023134"/>
    </source>
</evidence>
<keyword evidence="11" id="KW-1185">Reference proteome</keyword>
<dbReference type="PROSITE" id="PS51709">
    <property type="entry name" value="G_TRME"/>
    <property type="match status" value="1"/>
</dbReference>